<dbReference type="PANTHER" id="PTHR42792">
    <property type="entry name" value="FLAGELLIN"/>
    <property type="match status" value="1"/>
</dbReference>
<dbReference type="PRINTS" id="PR00207">
    <property type="entry name" value="FLAGELLIN"/>
</dbReference>
<dbReference type="InterPro" id="IPR001492">
    <property type="entry name" value="Flagellin"/>
</dbReference>
<feature type="domain" description="Flagellin C-terminal" evidence="5">
    <location>
        <begin position="348"/>
        <end position="432"/>
    </location>
</feature>
<dbReference type="RefSeq" id="WP_322630171.1">
    <property type="nucleotide sequence ID" value="NZ_JAOTBE010000005.1"/>
</dbReference>
<dbReference type="InterPro" id="IPR046358">
    <property type="entry name" value="Flagellin_C"/>
</dbReference>
<dbReference type="Gene3D" id="1.20.1330.10">
    <property type="entry name" value="f41 fragment of flagellin, N-terminal domain"/>
    <property type="match status" value="2"/>
</dbReference>
<comment type="similarity">
    <text evidence="1 3">Belongs to the bacterial flagellin family.</text>
</comment>
<gene>
    <name evidence="6" type="ORF">ACFFIZ_02005</name>
</gene>
<keyword evidence="3" id="KW-0964">Secreted</keyword>
<protein>
    <recommendedName>
        <fullName evidence="3">Flagellin</fullName>
    </recommendedName>
</protein>
<dbReference type="PANTHER" id="PTHR42792:SF2">
    <property type="entry name" value="FLAGELLIN"/>
    <property type="match status" value="1"/>
</dbReference>
<dbReference type="EMBL" id="JBHLWQ010000020">
    <property type="protein sequence ID" value="MFC0199135.1"/>
    <property type="molecule type" value="Genomic_DNA"/>
</dbReference>
<comment type="subcellular location">
    <subcellularLocation>
        <location evidence="3">Secreted</location>
    </subcellularLocation>
    <subcellularLocation>
        <location evidence="3">Bacterial flagellum</location>
    </subcellularLocation>
</comment>
<dbReference type="Proteomes" id="UP001589795">
    <property type="component" value="Unassembled WGS sequence"/>
</dbReference>
<evidence type="ECO:0000256" key="1">
    <source>
        <dbReference type="ARBA" id="ARBA00005709"/>
    </source>
</evidence>
<proteinExistence type="inferred from homology"/>
<evidence type="ECO:0000256" key="2">
    <source>
        <dbReference type="ARBA" id="ARBA00023143"/>
    </source>
</evidence>
<evidence type="ECO:0000259" key="5">
    <source>
        <dbReference type="Pfam" id="PF00700"/>
    </source>
</evidence>
<dbReference type="SUPFAM" id="SSF64518">
    <property type="entry name" value="Phase 1 flagellin"/>
    <property type="match status" value="1"/>
</dbReference>
<evidence type="ECO:0000259" key="4">
    <source>
        <dbReference type="Pfam" id="PF00669"/>
    </source>
</evidence>
<comment type="caution">
    <text evidence="6">The sequence shown here is derived from an EMBL/GenBank/DDBJ whole genome shotgun (WGS) entry which is preliminary data.</text>
</comment>
<keyword evidence="2 3" id="KW-0975">Bacterial flagellum</keyword>
<dbReference type="Pfam" id="PF00700">
    <property type="entry name" value="Flagellin_C"/>
    <property type="match status" value="1"/>
</dbReference>
<sequence>MTIMGRTKGGFNRRKSVLYKYGNIMTSILTNNGAMTALQTLKSINRDLSGVQEQISSGKKVGTAKDNAATWAISKVMEADVTGFKKISEGLSVAESTVAVARDASETVVSLLNQVKGKIVQAQDEAQDKGKIQADITALVEQVNSVVGAAQFNGVNLIQGGGANVEVLSSLNRDAGGTVTPGKIQVVRQDLSTTGTAVSASWATSVTAGDQTVIDDGTGTGTANVVATGTTQNIDIASVGDGFGFRIAFDGSASGSPTHTFEFIANASDSTTSVAEALTTQMNTFISANGLTGRFSVNRVGDQLQIGNTSGANLGITVDASTDSTAASGGGLSLLAGIDVESDASGALSAIDSLIDTATGAAAAFGTTQNQLSTQNDFVGKLMDSMKAGIGSMVDADMEEASARLQALQTQQQLGIQSLSIANQAPGAVMALFR</sequence>
<feature type="domain" description="Flagellin N-terminal" evidence="4">
    <location>
        <begin position="28"/>
        <end position="160"/>
    </location>
</feature>
<name>A0ABV6CEH6_9RHOB</name>
<dbReference type="InterPro" id="IPR001029">
    <property type="entry name" value="Flagellin_N"/>
</dbReference>
<keyword evidence="6" id="KW-0282">Flagellum</keyword>
<keyword evidence="6" id="KW-0969">Cilium</keyword>
<comment type="function">
    <text evidence="3">Flagellin is the subunit protein which polymerizes to form the filaments of bacterial flagella.</text>
</comment>
<evidence type="ECO:0000313" key="7">
    <source>
        <dbReference type="Proteomes" id="UP001589795"/>
    </source>
</evidence>
<keyword evidence="6" id="KW-0966">Cell projection</keyword>
<evidence type="ECO:0000256" key="3">
    <source>
        <dbReference type="RuleBase" id="RU362073"/>
    </source>
</evidence>
<accession>A0ABV6CEH6</accession>
<dbReference type="Pfam" id="PF00669">
    <property type="entry name" value="Flagellin_N"/>
    <property type="match status" value="1"/>
</dbReference>
<keyword evidence="7" id="KW-1185">Reference proteome</keyword>
<evidence type="ECO:0000313" key="6">
    <source>
        <dbReference type="EMBL" id="MFC0199135.1"/>
    </source>
</evidence>
<reference evidence="6 7" key="1">
    <citation type="submission" date="2024-09" db="EMBL/GenBank/DDBJ databases">
        <authorList>
            <person name="Sun Q."/>
            <person name="Mori K."/>
        </authorList>
    </citation>
    <scope>NUCLEOTIDE SEQUENCE [LARGE SCALE GENOMIC DNA]</scope>
    <source>
        <strain evidence="6 7">CCM 7904</strain>
    </source>
</reference>
<organism evidence="6 7">
    <name type="scientific">Paracoccus rhizosphaerae</name>
    <dbReference type="NCBI Taxonomy" id="1133347"/>
    <lineage>
        <taxon>Bacteria</taxon>
        <taxon>Pseudomonadati</taxon>
        <taxon>Pseudomonadota</taxon>
        <taxon>Alphaproteobacteria</taxon>
        <taxon>Rhodobacterales</taxon>
        <taxon>Paracoccaceae</taxon>
        <taxon>Paracoccus</taxon>
    </lineage>
</organism>